<evidence type="ECO:0000259" key="1">
    <source>
        <dbReference type="Pfam" id="PF18990"/>
    </source>
</evidence>
<reference evidence="2 3" key="1">
    <citation type="submission" date="2023-07" db="EMBL/GenBank/DDBJ databases">
        <title>Sorghum-associated microbial communities from plants grown in Nebraska, USA.</title>
        <authorList>
            <person name="Schachtman D."/>
        </authorList>
    </citation>
    <scope>NUCLEOTIDE SEQUENCE [LARGE SCALE GENOMIC DNA]</scope>
    <source>
        <strain evidence="2 3">3773</strain>
    </source>
</reference>
<sequence length="452" mass="49075">MKKITLLVCSLAFVSSYGQEHFSGITTSKRVGILNGNMNPSEFSNLNSKFEVQIFAASIHVSNNKVGFSDIIDGNDIESKLFSGSDNVDFSLDSEIALPGVAFKLLNWGFAVTSKAHIKANVINLESELGDAIVNDADAVELVTKAINNNGNQRVNATIWGELGFSVARKLWENDKNRINGGLTLKLLFPGSYANMGLGNFKGDINTSLTENRLNNASGNLNIAYSGNFGESFSDSSDYTSSLFGNLNGMATDFGFDYQLKNSIGNGYKLKVGASVKNIGSMTFKGDDNLSANYSLNINDPDGPNAGLDLNEFNDVEGLDDIEDILLSHPEYFTKKEDKNDIKVKLPTVFNLYADLKVISKLSVTFFMQQRMGDNENDDQITAHNSFSITPRVNLGPFEAFLPIGNNEISGTTAGIGFRLGGFFLGSSSIITAVTNDSKQADAYFGFRFGFL</sequence>
<protein>
    <recommendedName>
        <fullName evidence="1">DUF5723 domain-containing protein</fullName>
    </recommendedName>
</protein>
<dbReference type="Proteomes" id="UP001255185">
    <property type="component" value="Unassembled WGS sequence"/>
</dbReference>
<dbReference type="Pfam" id="PF18990">
    <property type="entry name" value="DUF5723"/>
    <property type="match status" value="1"/>
</dbReference>
<feature type="domain" description="DUF5723" evidence="1">
    <location>
        <begin position="48"/>
        <end position="427"/>
    </location>
</feature>
<name>A0ABU1TU12_9FLAO</name>
<gene>
    <name evidence="2" type="ORF">J2X31_003387</name>
</gene>
<dbReference type="RefSeq" id="WP_310028319.1">
    <property type="nucleotide sequence ID" value="NZ_JAVDVI010000019.1"/>
</dbReference>
<dbReference type="EMBL" id="JAVDVI010000019">
    <property type="protein sequence ID" value="MDR6969356.1"/>
    <property type="molecule type" value="Genomic_DNA"/>
</dbReference>
<evidence type="ECO:0000313" key="3">
    <source>
        <dbReference type="Proteomes" id="UP001255185"/>
    </source>
</evidence>
<evidence type="ECO:0000313" key="2">
    <source>
        <dbReference type="EMBL" id="MDR6969356.1"/>
    </source>
</evidence>
<organism evidence="2 3">
    <name type="scientific">Flavobacterium arsenatis</name>
    <dbReference type="NCBI Taxonomy" id="1484332"/>
    <lineage>
        <taxon>Bacteria</taxon>
        <taxon>Pseudomonadati</taxon>
        <taxon>Bacteroidota</taxon>
        <taxon>Flavobacteriia</taxon>
        <taxon>Flavobacteriales</taxon>
        <taxon>Flavobacteriaceae</taxon>
        <taxon>Flavobacterium</taxon>
    </lineage>
</organism>
<comment type="caution">
    <text evidence="2">The sequence shown here is derived from an EMBL/GenBank/DDBJ whole genome shotgun (WGS) entry which is preliminary data.</text>
</comment>
<proteinExistence type="predicted"/>
<accession>A0ABU1TU12</accession>
<keyword evidence="3" id="KW-1185">Reference proteome</keyword>
<dbReference type="InterPro" id="IPR043781">
    <property type="entry name" value="DUF5723"/>
</dbReference>